<comment type="caution">
    <text evidence="2">The sequence shown here is derived from an EMBL/GenBank/DDBJ whole genome shotgun (WGS) entry which is preliminary data.</text>
</comment>
<reference evidence="2 3" key="1">
    <citation type="submission" date="2016-07" db="EMBL/GenBank/DDBJ databases">
        <title>Pervasive Adenine N6-methylation of Active Genes in Fungi.</title>
        <authorList>
            <consortium name="DOE Joint Genome Institute"/>
            <person name="Mondo S.J."/>
            <person name="Dannebaum R.O."/>
            <person name="Kuo R.C."/>
            <person name="Labutti K."/>
            <person name="Haridas S."/>
            <person name="Kuo A."/>
            <person name="Salamov A."/>
            <person name="Ahrendt S.R."/>
            <person name="Lipzen A."/>
            <person name="Sullivan W."/>
            <person name="Andreopoulos W.B."/>
            <person name="Clum A."/>
            <person name="Lindquist E."/>
            <person name="Daum C."/>
            <person name="Ramamoorthy G.K."/>
            <person name="Gryganskyi A."/>
            <person name="Culley D."/>
            <person name="Magnuson J.K."/>
            <person name="James T.Y."/>
            <person name="O'Malley M.A."/>
            <person name="Stajich J.E."/>
            <person name="Spatafora J.W."/>
            <person name="Visel A."/>
            <person name="Grigoriev I.V."/>
        </authorList>
    </citation>
    <scope>NUCLEOTIDE SEQUENCE [LARGE SCALE GENOMIC DNA]</scope>
    <source>
        <strain evidence="2 3">CBS 931.73</strain>
    </source>
</reference>
<gene>
    <name evidence="2" type="ORF">K493DRAFT_375397</name>
</gene>
<dbReference type="AlphaFoldDB" id="A0A1Y1Z5F8"/>
<protein>
    <submittedName>
        <fullName evidence="2">Uncharacterized protein</fullName>
    </submittedName>
</protein>
<evidence type="ECO:0000313" key="3">
    <source>
        <dbReference type="Proteomes" id="UP000193498"/>
    </source>
</evidence>
<organism evidence="2 3">
    <name type="scientific">Basidiobolus meristosporus CBS 931.73</name>
    <dbReference type="NCBI Taxonomy" id="1314790"/>
    <lineage>
        <taxon>Eukaryota</taxon>
        <taxon>Fungi</taxon>
        <taxon>Fungi incertae sedis</taxon>
        <taxon>Zoopagomycota</taxon>
        <taxon>Entomophthoromycotina</taxon>
        <taxon>Basidiobolomycetes</taxon>
        <taxon>Basidiobolales</taxon>
        <taxon>Basidiobolaceae</taxon>
        <taxon>Basidiobolus</taxon>
    </lineage>
</organism>
<dbReference type="EMBL" id="MCFE01000024">
    <property type="protein sequence ID" value="ORY05532.1"/>
    <property type="molecule type" value="Genomic_DNA"/>
</dbReference>
<dbReference type="InParanoid" id="A0A1Y1Z5F8"/>
<accession>A0A1Y1Z5F8</accession>
<feature type="compositionally biased region" description="Polar residues" evidence="1">
    <location>
        <begin position="159"/>
        <end position="175"/>
    </location>
</feature>
<dbReference type="Proteomes" id="UP000193498">
    <property type="component" value="Unassembled WGS sequence"/>
</dbReference>
<name>A0A1Y1Z5F8_9FUNG</name>
<evidence type="ECO:0000313" key="2">
    <source>
        <dbReference type="EMBL" id="ORY05532.1"/>
    </source>
</evidence>
<feature type="region of interest" description="Disordered" evidence="1">
    <location>
        <begin position="87"/>
        <end position="184"/>
    </location>
</feature>
<keyword evidence="3" id="KW-1185">Reference proteome</keyword>
<sequence length="184" mass="20912">MLLPKSSVPNSPLIYELQPFKETGNLDRFHSHLCTDPKNLIDLSPFKGQTITHPNPPYHRNRQITRWALSSWLVSTSLATEEAETYLLEDSSKESAEGTDIDKGPRGRYDQIYVSPDSDHDISIHTNHSNTDLPIRDNLNSSLDRSRSSQENQYPLHPIQSSHYTRSDSSVNNHASIRRDSDDS</sequence>
<feature type="compositionally biased region" description="Basic and acidic residues" evidence="1">
    <location>
        <begin position="90"/>
        <end position="109"/>
    </location>
</feature>
<evidence type="ECO:0000256" key="1">
    <source>
        <dbReference type="SAM" id="MobiDB-lite"/>
    </source>
</evidence>
<proteinExistence type="predicted"/>